<comment type="caution">
    <text evidence="1">The sequence shown here is derived from an EMBL/GenBank/DDBJ whole genome shotgun (WGS) entry which is preliminary data.</text>
</comment>
<sequence length="338" mass="37959">MASFGFESGRQFKTDPISGQIFYREPIDGSYLPWTALEPSDYHHPPWPTTHNAIPPPSLKLLHTLPLMSLTIFQGKHSLKRRSDKFSELLTGPREGGRGRTRGAANYCPREVEVLLDLVEDELPVGAKGWNTVGTKFREWTITTGRPARTDRSLEAKYKQLVRTPKPTGDGECPPEIECAHELNDRIQAKVSCCDLGDDEIADFKDGTDDSDNEMSDGADDEAPFVPVHCPKPTPRVRTTRKTPVAAPTRQPSTKGSDFLDRIAHSLDPEHQAQCDAERTSALFQSQQLILLQAQIRDLNQTIQTLRNQLNNSERHRAKADRRADQLQNQIYITSVVQ</sequence>
<dbReference type="Proteomes" id="UP000886501">
    <property type="component" value="Unassembled WGS sequence"/>
</dbReference>
<evidence type="ECO:0000313" key="2">
    <source>
        <dbReference type="Proteomes" id="UP000886501"/>
    </source>
</evidence>
<reference evidence="1" key="2">
    <citation type="journal article" date="2020" name="Nat. Commun.">
        <title>Large-scale genome sequencing of mycorrhizal fungi provides insights into the early evolution of symbiotic traits.</title>
        <authorList>
            <person name="Miyauchi S."/>
            <person name="Kiss E."/>
            <person name="Kuo A."/>
            <person name="Drula E."/>
            <person name="Kohler A."/>
            <person name="Sanchez-Garcia M."/>
            <person name="Morin E."/>
            <person name="Andreopoulos B."/>
            <person name="Barry K.W."/>
            <person name="Bonito G."/>
            <person name="Buee M."/>
            <person name="Carver A."/>
            <person name="Chen C."/>
            <person name="Cichocki N."/>
            <person name="Clum A."/>
            <person name="Culley D."/>
            <person name="Crous P.W."/>
            <person name="Fauchery L."/>
            <person name="Girlanda M."/>
            <person name="Hayes R.D."/>
            <person name="Keri Z."/>
            <person name="LaButti K."/>
            <person name="Lipzen A."/>
            <person name="Lombard V."/>
            <person name="Magnuson J."/>
            <person name="Maillard F."/>
            <person name="Murat C."/>
            <person name="Nolan M."/>
            <person name="Ohm R.A."/>
            <person name="Pangilinan J."/>
            <person name="Pereira M.F."/>
            <person name="Perotto S."/>
            <person name="Peter M."/>
            <person name="Pfister S."/>
            <person name="Riley R."/>
            <person name="Sitrit Y."/>
            <person name="Stielow J.B."/>
            <person name="Szollosi G."/>
            <person name="Zifcakova L."/>
            <person name="Stursova M."/>
            <person name="Spatafora J.W."/>
            <person name="Tedersoo L."/>
            <person name="Vaario L.M."/>
            <person name="Yamada A."/>
            <person name="Yan M."/>
            <person name="Wang P."/>
            <person name="Xu J."/>
            <person name="Bruns T."/>
            <person name="Baldrian P."/>
            <person name="Vilgalys R."/>
            <person name="Dunand C."/>
            <person name="Henrissat B."/>
            <person name="Grigoriev I.V."/>
            <person name="Hibbett D."/>
            <person name="Nagy L.G."/>
            <person name="Martin F.M."/>
        </authorList>
    </citation>
    <scope>NUCLEOTIDE SEQUENCE</scope>
    <source>
        <strain evidence="1">P2</strain>
    </source>
</reference>
<organism evidence="1 2">
    <name type="scientific">Thelephora ganbajun</name>
    <name type="common">Ganba fungus</name>
    <dbReference type="NCBI Taxonomy" id="370292"/>
    <lineage>
        <taxon>Eukaryota</taxon>
        <taxon>Fungi</taxon>
        <taxon>Dikarya</taxon>
        <taxon>Basidiomycota</taxon>
        <taxon>Agaricomycotina</taxon>
        <taxon>Agaricomycetes</taxon>
        <taxon>Thelephorales</taxon>
        <taxon>Thelephoraceae</taxon>
        <taxon>Thelephora</taxon>
    </lineage>
</organism>
<name>A0ACB6YYC2_THEGA</name>
<evidence type="ECO:0000313" key="1">
    <source>
        <dbReference type="EMBL" id="KAF9642068.1"/>
    </source>
</evidence>
<dbReference type="EMBL" id="MU118718">
    <property type="protein sequence ID" value="KAF9642068.1"/>
    <property type="molecule type" value="Genomic_DNA"/>
</dbReference>
<keyword evidence="2" id="KW-1185">Reference proteome</keyword>
<protein>
    <submittedName>
        <fullName evidence="1">Uncharacterized protein</fullName>
    </submittedName>
</protein>
<gene>
    <name evidence="1" type="ORF">BDM02DRAFT_3193972</name>
</gene>
<reference evidence="1" key="1">
    <citation type="submission" date="2019-10" db="EMBL/GenBank/DDBJ databases">
        <authorList>
            <consortium name="DOE Joint Genome Institute"/>
            <person name="Kuo A."/>
            <person name="Miyauchi S."/>
            <person name="Kiss E."/>
            <person name="Drula E."/>
            <person name="Kohler A."/>
            <person name="Sanchez-Garcia M."/>
            <person name="Andreopoulos B."/>
            <person name="Barry K.W."/>
            <person name="Bonito G."/>
            <person name="Buee M."/>
            <person name="Carver A."/>
            <person name="Chen C."/>
            <person name="Cichocki N."/>
            <person name="Clum A."/>
            <person name="Culley D."/>
            <person name="Crous P.W."/>
            <person name="Fauchery L."/>
            <person name="Girlanda M."/>
            <person name="Hayes R."/>
            <person name="Keri Z."/>
            <person name="Labutti K."/>
            <person name="Lipzen A."/>
            <person name="Lombard V."/>
            <person name="Magnuson J."/>
            <person name="Maillard F."/>
            <person name="Morin E."/>
            <person name="Murat C."/>
            <person name="Nolan M."/>
            <person name="Ohm R."/>
            <person name="Pangilinan J."/>
            <person name="Pereira M."/>
            <person name="Perotto S."/>
            <person name="Peter M."/>
            <person name="Riley R."/>
            <person name="Sitrit Y."/>
            <person name="Stielow B."/>
            <person name="Szollosi G."/>
            <person name="Zifcakova L."/>
            <person name="Stursova M."/>
            <person name="Spatafora J.W."/>
            <person name="Tedersoo L."/>
            <person name="Vaario L.-M."/>
            <person name="Yamada A."/>
            <person name="Yan M."/>
            <person name="Wang P."/>
            <person name="Xu J."/>
            <person name="Bruns T."/>
            <person name="Baldrian P."/>
            <person name="Vilgalys R."/>
            <person name="Henrissat B."/>
            <person name="Grigoriev I.V."/>
            <person name="Hibbett D."/>
            <person name="Nagy L.G."/>
            <person name="Martin F.M."/>
        </authorList>
    </citation>
    <scope>NUCLEOTIDE SEQUENCE</scope>
    <source>
        <strain evidence="1">P2</strain>
    </source>
</reference>
<proteinExistence type="predicted"/>
<accession>A0ACB6YYC2</accession>